<evidence type="ECO:0000256" key="2">
    <source>
        <dbReference type="PROSITE-ProRule" id="PRU00192"/>
    </source>
</evidence>
<dbReference type="EMBL" id="BLXT01002699">
    <property type="protein sequence ID" value="GFN96749.1"/>
    <property type="molecule type" value="Genomic_DNA"/>
</dbReference>
<feature type="region of interest" description="Disordered" evidence="3">
    <location>
        <begin position="1"/>
        <end position="53"/>
    </location>
</feature>
<name>A0AAV3ZNM9_9GAST</name>
<evidence type="ECO:0000259" key="4">
    <source>
        <dbReference type="PROSITE" id="PS50002"/>
    </source>
</evidence>
<dbReference type="AlphaFoldDB" id="A0AAV3ZNM9"/>
<keyword evidence="6" id="KW-1185">Reference proteome</keyword>
<reference evidence="5 6" key="1">
    <citation type="journal article" date="2021" name="Elife">
        <title>Chloroplast acquisition without the gene transfer in kleptoplastic sea slugs, Plakobranchus ocellatus.</title>
        <authorList>
            <person name="Maeda T."/>
            <person name="Takahashi S."/>
            <person name="Yoshida T."/>
            <person name="Shimamura S."/>
            <person name="Takaki Y."/>
            <person name="Nagai Y."/>
            <person name="Toyoda A."/>
            <person name="Suzuki Y."/>
            <person name="Arimoto A."/>
            <person name="Ishii H."/>
            <person name="Satoh N."/>
            <person name="Nishiyama T."/>
            <person name="Hasebe M."/>
            <person name="Maruyama T."/>
            <person name="Minagawa J."/>
            <person name="Obokata J."/>
            <person name="Shigenobu S."/>
        </authorList>
    </citation>
    <scope>NUCLEOTIDE SEQUENCE [LARGE SCALE GENOMIC DNA]</scope>
</reference>
<dbReference type="PROSITE" id="PS50002">
    <property type="entry name" value="SH3"/>
    <property type="match status" value="1"/>
</dbReference>
<dbReference type="SUPFAM" id="SSF50044">
    <property type="entry name" value="SH3-domain"/>
    <property type="match status" value="1"/>
</dbReference>
<keyword evidence="5" id="KW-0418">Kinase</keyword>
<proteinExistence type="predicted"/>
<keyword evidence="5" id="KW-0808">Transferase</keyword>
<keyword evidence="1 2" id="KW-0728">SH3 domain</keyword>
<evidence type="ECO:0000256" key="3">
    <source>
        <dbReference type="SAM" id="MobiDB-lite"/>
    </source>
</evidence>
<dbReference type="SMART" id="SM00326">
    <property type="entry name" value="SH3"/>
    <property type="match status" value="1"/>
</dbReference>
<evidence type="ECO:0000256" key="1">
    <source>
        <dbReference type="ARBA" id="ARBA00022443"/>
    </source>
</evidence>
<dbReference type="Proteomes" id="UP000735302">
    <property type="component" value="Unassembled WGS sequence"/>
</dbReference>
<feature type="compositionally biased region" description="Basic residues" evidence="3">
    <location>
        <begin position="1"/>
        <end position="18"/>
    </location>
</feature>
<dbReference type="Gene3D" id="2.30.30.40">
    <property type="entry name" value="SH3 Domains"/>
    <property type="match status" value="1"/>
</dbReference>
<sequence>MGAKFSKKLNKGEKKKKNAKPESQTDGEQSPLPENGLSPPSLANQDGSASSLHRHKVRVKALYNFEGMSEDDLPFQQGDLLEVDESVLGQPNDWWHATHLATQTVGFIPGNYVTKDDSTPQSQE</sequence>
<dbReference type="InterPro" id="IPR001452">
    <property type="entry name" value="SH3_domain"/>
</dbReference>
<evidence type="ECO:0000313" key="5">
    <source>
        <dbReference type="EMBL" id="GFN96749.1"/>
    </source>
</evidence>
<comment type="caution">
    <text evidence="5">The sequence shown here is derived from an EMBL/GenBank/DDBJ whole genome shotgun (WGS) entry which is preliminary data.</text>
</comment>
<dbReference type="PRINTS" id="PR00452">
    <property type="entry name" value="SH3DOMAIN"/>
</dbReference>
<feature type="domain" description="SH3" evidence="4">
    <location>
        <begin position="54"/>
        <end position="118"/>
    </location>
</feature>
<dbReference type="Pfam" id="PF00018">
    <property type="entry name" value="SH3_1"/>
    <property type="match status" value="1"/>
</dbReference>
<accession>A0AAV3ZNM9</accession>
<protein>
    <submittedName>
        <fullName evidence="5">Tyrosine-protein kinase</fullName>
    </submittedName>
</protein>
<gene>
    <name evidence="5" type="ORF">PoB_002325500</name>
</gene>
<dbReference type="GO" id="GO:0016301">
    <property type="term" value="F:kinase activity"/>
    <property type="evidence" value="ECO:0007669"/>
    <property type="project" value="UniProtKB-KW"/>
</dbReference>
<organism evidence="5 6">
    <name type="scientific">Plakobranchus ocellatus</name>
    <dbReference type="NCBI Taxonomy" id="259542"/>
    <lineage>
        <taxon>Eukaryota</taxon>
        <taxon>Metazoa</taxon>
        <taxon>Spiralia</taxon>
        <taxon>Lophotrochozoa</taxon>
        <taxon>Mollusca</taxon>
        <taxon>Gastropoda</taxon>
        <taxon>Heterobranchia</taxon>
        <taxon>Euthyneura</taxon>
        <taxon>Panpulmonata</taxon>
        <taxon>Sacoglossa</taxon>
        <taxon>Placobranchoidea</taxon>
        <taxon>Plakobranchidae</taxon>
        <taxon>Plakobranchus</taxon>
    </lineage>
</organism>
<feature type="compositionally biased region" description="Polar residues" evidence="3">
    <location>
        <begin position="41"/>
        <end position="51"/>
    </location>
</feature>
<dbReference type="InterPro" id="IPR036028">
    <property type="entry name" value="SH3-like_dom_sf"/>
</dbReference>
<evidence type="ECO:0000313" key="6">
    <source>
        <dbReference type="Proteomes" id="UP000735302"/>
    </source>
</evidence>